<feature type="compositionally biased region" description="Basic and acidic residues" evidence="1">
    <location>
        <begin position="35"/>
        <end position="49"/>
    </location>
</feature>
<sequence length="155" mass="17132">MPFKIVPNTGPEGNLPPGEEPHPEEEFYPGEEPPPEEHPPGEEPPHEEPMNDEEAIKQALMAELGWSESEIQLNIGRMDDRFAEGGVSKGGEMGGAMWLAAKEHDGRWVIIHHGHDIPTCDQVQNHNIPLDWAPSCWDEASDSVIERTGSKSLGE</sequence>
<feature type="region of interest" description="Disordered" evidence="1">
    <location>
        <begin position="1"/>
        <end position="55"/>
    </location>
</feature>
<reference evidence="2 3" key="1">
    <citation type="submission" date="2020-08" db="EMBL/GenBank/DDBJ databases">
        <title>Bridging the membrane lipid divide: bacteria of the FCB group superphylum have the potential to synthesize archaeal ether lipids.</title>
        <authorList>
            <person name="Villanueva L."/>
            <person name="Von Meijenfeldt F.A.B."/>
            <person name="Westbye A.B."/>
            <person name="Yadav S."/>
            <person name="Hopmans E.C."/>
            <person name="Dutilh B.E."/>
            <person name="Sinninghe Damste J.S."/>
        </authorList>
    </citation>
    <scope>NUCLEOTIDE SEQUENCE [LARGE SCALE GENOMIC DNA]</scope>
    <source>
        <strain evidence="2">NIOZ-UU36</strain>
    </source>
</reference>
<dbReference type="Proteomes" id="UP000614469">
    <property type="component" value="Unassembled WGS sequence"/>
</dbReference>
<name>A0A8J6NRN7_9CHLR</name>
<accession>A0A8J6NRN7</accession>
<protein>
    <submittedName>
        <fullName evidence="2">Uncharacterized protein</fullName>
    </submittedName>
</protein>
<comment type="caution">
    <text evidence="2">The sequence shown here is derived from an EMBL/GenBank/DDBJ whole genome shotgun (WGS) entry which is preliminary data.</text>
</comment>
<proteinExistence type="predicted"/>
<evidence type="ECO:0000256" key="1">
    <source>
        <dbReference type="SAM" id="MobiDB-lite"/>
    </source>
</evidence>
<gene>
    <name evidence="2" type="ORF">H8E29_16585</name>
</gene>
<evidence type="ECO:0000313" key="3">
    <source>
        <dbReference type="Proteomes" id="UP000614469"/>
    </source>
</evidence>
<organism evidence="2 3">
    <name type="scientific">Candidatus Desulfolinea nitratireducens</name>
    <dbReference type="NCBI Taxonomy" id="2841698"/>
    <lineage>
        <taxon>Bacteria</taxon>
        <taxon>Bacillati</taxon>
        <taxon>Chloroflexota</taxon>
        <taxon>Anaerolineae</taxon>
        <taxon>Anaerolineales</taxon>
        <taxon>Anaerolineales incertae sedis</taxon>
        <taxon>Candidatus Desulfolinea</taxon>
    </lineage>
</organism>
<dbReference type="AlphaFoldDB" id="A0A8J6NRN7"/>
<dbReference type="EMBL" id="JACNJN010000205">
    <property type="protein sequence ID" value="MBC8336877.1"/>
    <property type="molecule type" value="Genomic_DNA"/>
</dbReference>
<evidence type="ECO:0000313" key="2">
    <source>
        <dbReference type="EMBL" id="MBC8336877.1"/>
    </source>
</evidence>